<keyword evidence="8" id="KW-1185">Reference proteome</keyword>
<dbReference type="Proteomes" id="UP000654075">
    <property type="component" value="Unassembled WGS sequence"/>
</dbReference>
<evidence type="ECO:0000256" key="6">
    <source>
        <dbReference type="PIRSR" id="PIRSR600760-2"/>
    </source>
</evidence>
<evidence type="ECO:0000256" key="4">
    <source>
        <dbReference type="ARBA" id="ARBA00041815"/>
    </source>
</evidence>
<dbReference type="PROSITE" id="PS00630">
    <property type="entry name" value="IMP_2"/>
    <property type="match status" value="1"/>
</dbReference>
<comment type="cofactor">
    <cofactor evidence="6">
        <name>Mg(2+)</name>
        <dbReference type="ChEBI" id="CHEBI:18420"/>
    </cofactor>
</comment>
<reference evidence="7" key="1">
    <citation type="submission" date="2021-02" db="EMBL/GenBank/DDBJ databases">
        <authorList>
            <person name="Dougan E. K."/>
            <person name="Rhodes N."/>
            <person name="Thang M."/>
            <person name="Chan C."/>
        </authorList>
    </citation>
    <scope>NUCLEOTIDE SEQUENCE</scope>
</reference>
<keyword evidence="6" id="KW-0479">Metal-binding</keyword>
<accession>A0A813E4A5</accession>
<dbReference type="InterPro" id="IPR020550">
    <property type="entry name" value="Inositol_monophosphatase_CS"/>
</dbReference>
<evidence type="ECO:0000313" key="8">
    <source>
        <dbReference type="Proteomes" id="UP000654075"/>
    </source>
</evidence>
<dbReference type="AlphaFoldDB" id="A0A813E4A5"/>
<dbReference type="PANTHER" id="PTHR43028:SF5">
    <property type="entry name" value="3'(2'),5'-BISPHOSPHATE NUCLEOTIDASE 1"/>
    <property type="match status" value="1"/>
</dbReference>
<feature type="binding site" evidence="6">
    <location>
        <position position="111"/>
    </location>
    <ligand>
        <name>Mg(2+)</name>
        <dbReference type="ChEBI" id="CHEBI:18420"/>
        <label>1</label>
        <note>catalytic</note>
    </ligand>
</feature>
<dbReference type="GO" id="GO:0008441">
    <property type="term" value="F:3'(2'),5'-bisphosphate nucleotidase activity"/>
    <property type="evidence" value="ECO:0007669"/>
    <property type="project" value="UniProtKB-EC"/>
</dbReference>
<evidence type="ECO:0000256" key="5">
    <source>
        <dbReference type="ARBA" id="ARBA00044554"/>
    </source>
</evidence>
<dbReference type="Gene3D" id="3.40.190.80">
    <property type="match status" value="1"/>
</dbReference>
<organism evidence="7 8">
    <name type="scientific">Polarella glacialis</name>
    <name type="common">Dinoflagellate</name>
    <dbReference type="NCBI Taxonomy" id="89957"/>
    <lineage>
        <taxon>Eukaryota</taxon>
        <taxon>Sar</taxon>
        <taxon>Alveolata</taxon>
        <taxon>Dinophyceae</taxon>
        <taxon>Suessiales</taxon>
        <taxon>Suessiaceae</taxon>
        <taxon>Polarella</taxon>
    </lineage>
</organism>
<protein>
    <recommendedName>
        <fullName evidence="3">3'(2'),5'-bisphosphate nucleotidase 1</fullName>
        <ecNumber evidence="2">3.1.3.7</ecNumber>
    </recommendedName>
    <alternativeName>
        <fullName evidence="4">Bisphosphate 3'-nucleotidase 1</fullName>
    </alternativeName>
    <alternativeName>
        <fullName evidence="5">Inositol-polyphosphate 1-phosphatase</fullName>
    </alternativeName>
</protein>
<dbReference type="GO" id="GO:0046872">
    <property type="term" value="F:metal ion binding"/>
    <property type="evidence" value="ECO:0007669"/>
    <property type="project" value="UniProtKB-KW"/>
</dbReference>
<evidence type="ECO:0000313" key="7">
    <source>
        <dbReference type="EMBL" id="CAE8594851.1"/>
    </source>
</evidence>
<dbReference type="OrthoDB" id="428559at2759"/>
<keyword evidence="6" id="KW-0460">Magnesium</keyword>
<dbReference type="EMBL" id="CAJNNV010007379">
    <property type="protein sequence ID" value="CAE8594851.1"/>
    <property type="molecule type" value="Genomic_DNA"/>
</dbReference>
<dbReference type="InterPro" id="IPR050725">
    <property type="entry name" value="CysQ/Inositol_MonoPase"/>
</dbReference>
<evidence type="ECO:0000256" key="1">
    <source>
        <dbReference type="ARBA" id="ARBA00009759"/>
    </source>
</evidence>
<dbReference type="EC" id="3.1.3.7" evidence="2"/>
<proteinExistence type="inferred from homology"/>
<sequence>MGRILWGCSMPPSSEVPCAGVHVFGRPDWTRPSRPEGRCLTLVSRSRTAGLVAKALARLSDPGSPAGPLAAGKALITGTIAVGGAGYKVARITGGAADLWIFPRSGTSRWDTCAGEAMLQALGGLLRDKAGRPICYDPDGSFENLEGIIAGADPELVDCAVRACAKL</sequence>
<evidence type="ECO:0000256" key="2">
    <source>
        <dbReference type="ARBA" id="ARBA00012633"/>
    </source>
</evidence>
<dbReference type="GO" id="GO:0046854">
    <property type="term" value="P:phosphatidylinositol phosphate biosynthetic process"/>
    <property type="evidence" value="ECO:0007669"/>
    <property type="project" value="InterPro"/>
</dbReference>
<dbReference type="InterPro" id="IPR000760">
    <property type="entry name" value="Inositol_monophosphatase-like"/>
</dbReference>
<comment type="caution">
    <text evidence="7">The sequence shown here is derived from an EMBL/GenBank/DDBJ whole genome shotgun (WGS) entry which is preliminary data.</text>
</comment>
<dbReference type="Pfam" id="PF00459">
    <property type="entry name" value="Inositol_P"/>
    <property type="match status" value="1"/>
</dbReference>
<name>A0A813E4A5_POLGL</name>
<dbReference type="PANTHER" id="PTHR43028">
    <property type="entry name" value="3'(2'),5'-BISPHOSPHATE NUCLEOTIDASE 1"/>
    <property type="match status" value="1"/>
</dbReference>
<gene>
    <name evidence="7" type="ORF">PGLA1383_LOCUS13374</name>
</gene>
<evidence type="ECO:0000256" key="3">
    <source>
        <dbReference type="ARBA" id="ARBA00040342"/>
    </source>
</evidence>
<dbReference type="SUPFAM" id="SSF56655">
    <property type="entry name" value="Carbohydrate phosphatase"/>
    <property type="match status" value="1"/>
</dbReference>
<comment type="similarity">
    <text evidence="1">Belongs to the inositol monophosphatase superfamily.</text>
</comment>